<evidence type="ECO:0000313" key="3">
    <source>
        <dbReference type="Proteomes" id="UP000568877"/>
    </source>
</evidence>
<feature type="domain" description="Methyltransferase type 11" evidence="1">
    <location>
        <begin position="5"/>
        <end position="97"/>
    </location>
</feature>
<dbReference type="Pfam" id="PF08241">
    <property type="entry name" value="Methyltransf_11"/>
    <property type="match status" value="1"/>
</dbReference>
<keyword evidence="2" id="KW-0489">Methyltransferase</keyword>
<dbReference type="Proteomes" id="UP000568877">
    <property type="component" value="Unassembled WGS sequence"/>
</dbReference>
<dbReference type="InterPro" id="IPR013216">
    <property type="entry name" value="Methyltransf_11"/>
</dbReference>
<gene>
    <name evidence="2" type="ORF">HKBW3S42_00968</name>
</gene>
<dbReference type="Gene3D" id="3.40.50.150">
    <property type="entry name" value="Vaccinia Virus protein VP39"/>
    <property type="match status" value="1"/>
</dbReference>
<keyword evidence="2" id="KW-0830">Ubiquinone</keyword>
<dbReference type="GO" id="GO:0008757">
    <property type="term" value="F:S-adenosylmethionine-dependent methyltransferase activity"/>
    <property type="evidence" value="ECO:0007669"/>
    <property type="project" value="InterPro"/>
</dbReference>
<dbReference type="SUPFAM" id="SSF53335">
    <property type="entry name" value="S-adenosyl-L-methionine-dependent methyltransferases"/>
    <property type="match status" value="1"/>
</dbReference>
<dbReference type="CDD" id="cd02440">
    <property type="entry name" value="AdoMet_MTases"/>
    <property type="match status" value="1"/>
</dbReference>
<name>A0A6V8PJ14_9ACTN</name>
<proteinExistence type="predicted"/>
<evidence type="ECO:0000259" key="1">
    <source>
        <dbReference type="Pfam" id="PF08241"/>
    </source>
</evidence>
<dbReference type="PANTHER" id="PTHR43861:SF1">
    <property type="entry name" value="TRANS-ACONITATE 2-METHYLTRANSFERASE"/>
    <property type="match status" value="1"/>
</dbReference>
<evidence type="ECO:0000313" key="2">
    <source>
        <dbReference type="EMBL" id="GFP32662.1"/>
    </source>
</evidence>
<accession>A0A6V8PJ14</accession>
<reference evidence="2 3" key="1">
    <citation type="journal article" date="2020" name="Front. Microbiol.">
        <title>Single-cell genomics of novel Actinobacteria with the Wood-Ljungdahl pathway discovered in a serpentinizing system.</title>
        <authorList>
            <person name="Merino N."/>
            <person name="Kawai M."/>
            <person name="Boyd E.S."/>
            <person name="Colman D.R."/>
            <person name="McGlynn S.E."/>
            <person name="Nealson K.H."/>
            <person name="Kurokawa K."/>
            <person name="Hongoh Y."/>
        </authorList>
    </citation>
    <scope>NUCLEOTIDE SEQUENCE [LARGE SCALE GENOMIC DNA]</scope>
    <source>
        <strain evidence="2 3">S42</strain>
    </source>
</reference>
<dbReference type="EMBL" id="BLSA01000122">
    <property type="protein sequence ID" value="GFP32662.1"/>
    <property type="molecule type" value="Genomic_DNA"/>
</dbReference>
<dbReference type="AlphaFoldDB" id="A0A6V8PJ14"/>
<dbReference type="PANTHER" id="PTHR43861">
    <property type="entry name" value="TRANS-ACONITATE 2-METHYLTRANSFERASE-RELATED"/>
    <property type="match status" value="1"/>
</dbReference>
<dbReference type="GO" id="GO:0032259">
    <property type="term" value="P:methylation"/>
    <property type="evidence" value="ECO:0007669"/>
    <property type="project" value="UniProtKB-KW"/>
</dbReference>
<organism evidence="2 3">
    <name type="scientific">Candidatus Hakubella thermalkaliphila</name>
    <dbReference type="NCBI Taxonomy" id="2754717"/>
    <lineage>
        <taxon>Bacteria</taxon>
        <taxon>Bacillati</taxon>
        <taxon>Actinomycetota</taxon>
        <taxon>Actinomycetota incertae sedis</taxon>
        <taxon>Candidatus Hakubellales</taxon>
        <taxon>Candidatus Hakubellaceae</taxon>
        <taxon>Candidatus Hakubella</taxon>
    </lineage>
</organism>
<dbReference type="InterPro" id="IPR029063">
    <property type="entry name" value="SAM-dependent_MTases_sf"/>
</dbReference>
<sequence length="219" mass="25865">MRRILDAGCGRGEFLQEKFSWMQNIEVYGVDISPEFIKDAVETSPRHFRFKICALEKLDFPDGYFDEVYCHDVLEHVEDYPRALENICRVLKPAGHLHLVIPDPVCEKIIFHFDPLYCSSQMHRRVIPSWQIKEDLEKRGFVVVKCQKLMMINALMAIYRAMRRLPVEPQSGLYTKPQEIAWIYRIFGPFYRLKLVQWLDGTLLVRILAKKYVIEAIKK</sequence>
<keyword evidence="2" id="KW-0808">Transferase</keyword>
<comment type="caution">
    <text evidence="2">The sequence shown here is derived from an EMBL/GenBank/DDBJ whole genome shotgun (WGS) entry which is preliminary data.</text>
</comment>
<protein>
    <submittedName>
        <fullName evidence="2">2-polyprenyl-6-hydroxyphenyl methylase / 3-demethylubiquinone-9 3-methyltransferase</fullName>
    </submittedName>
</protein>